<name>A0A9D1PV24_9SPIO</name>
<dbReference type="GO" id="GO:0005737">
    <property type="term" value="C:cytoplasm"/>
    <property type="evidence" value="ECO:0007669"/>
    <property type="project" value="TreeGrafter"/>
</dbReference>
<comment type="caution">
    <text evidence="2">The sequence shown here is derived from an EMBL/GenBank/DDBJ whole genome shotgun (WGS) entry which is preliminary data.</text>
</comment>
<dbReference type="Proteomes" id="UP000823936">
    <property type="component" value="Unassembled WGS sequence"/>
</dbReference>
<accession>A0A9D1PV24</accession>
<reference evidence="2" key="1">
    <citation type="journal article" date="2021" name="PeerJ">
        <title>Extensive microbial diversity within the chicken gut microbiome revealed by metagenomics and culture.</title>
        <authorList>
            <person name="Gilroy R."/>
            <person name="Ravi A."/>
            <person name="Getino M."/>
            <person name="Pursley I."/>
            <person name="Horton D.L."/>
            <person name="Alikhan N.F."/>
            <person name="Baker D."/>
            <person name="Gharbi K."/>
            <person name="Hall N."/>
            <person name="Watson M."/>
            <person name="Adriaenssens E.M."/>
            <person name="Foster-Nyarko E."/>
            <person name="Jarju S."/>
            <person name="Secka A."/>
            <person name="Antonio M."/>
            <person name="Oren A."/>
            <person name="Chaudhuri R.R."/>
            <person name="La Ragione R."/>
            <person name="Hildebrand F."/>
            <person name="Pallen M.J."/>
        </authorList>
    </citation>
    <scope>NUCLEOTIDE SEQUENCE</scope>
    <source>
        <strain evidence="2">Gambia11-129</strain>
    </source>
</reference>
<reference evidence="2" key="2">
    <citation type="submission" date="2021-04" db="EMBL/GenBank/DDBJ databases">
        <authorList>
            <person name="Gilroy R."/>
        </authorList>
    </citation>
    <scope>NUCLEOTIDE SEQUENCE</scope>
    <source>
        <strain evidence="2">Gambia11-129</strain>
    </source>
</reference>
<protein>
    <submittedName>
        <fullName evidence="2">DJ-1/PfpI family protein</fullName>
    </submittedName>
</protein>
<evidence type="ECO:0000313" key="3">
    <source>
        <dbReference type="Proteomes" id="UP000823936"/>
    </source>
</evidence>
<dbReference type="InterPro" id="IPR029062">
    <property type="entry name" value="Class_I_gatase-like"/>
</dbReference>
<dbReference type="CDD" id="cd03135">
    <property type="entry name" value="GATase1_DJ-1"/>
    <property type="match status" value="1"/>
</dbReference>
<dbReference type="Gene3D" id="3.40.50.880">
    <property type="match status" value="1"/>
</dbReference>
<feature type="domain" description="DJ-1/PfpI" evidence="1">
    <location>
        <begin position="1"/>
        <end position="163"/>
    </location>
</feature>
<dbReference type="InterPro" id="IPR006287">
    <property type="entry name" value="DJ-1"/>
</dbReference>
<dbReference type="EMBL" id="DXHU01000023">
    <property type="protein sequence ID" value="HIV99293.1"/>
    <property type="molecule type" value="Genomic_DNA"/>
</dbReference>
<dbReference type="AlphaFoldDB" id="A0A9D1PV24"/>
<dbReference type="PANTHER" id="PTHR48094">
    <property type="entry name" value="PROTEIN/NUCLEIC ACID DEGLYCASE DJ-1-RELATED"/>
    <property type="match status" value="1"/>
</dbReference>
<evidence type="ECO:0000259" key="1">
    <source>
        <dbReference type="Pfam" id="PF01965"/>
    </source>
</evidence>
<dbReference type="SUPFAM" id="SSF52317">
    <property type="entry name" value="Class I glutamine amidotransferase-like"/>
    <property type="match status" value="1"/>
</dbReference>
<dbReference type="Pfam" id="PF01965">
    <property type="entry name" value="DJ-1_PfpI"/>
    <property type="match status" value="1"/>
</dbReference>
<evidence type="ECO:0000313" key="2">
    <source>
        <dbReference type="EMBL" id="HIV99293.1"/>
    </source>
</evidence>
<proteinExistence type="predicted"/>
<dbReference type="InterPro" id="IPR002818">
    <property type="entry name" value="DJ-1/PfpI"/>
</dbReference>
<dbReference type="InterPro" id="IPR050325">
    <property type="entry name" value="Prot/Nucl_acid_deglycase"/>
</dbReference>
<gene>
    <name evidence="2" type="ORF">IAB12_05920</name>
</gene>
<sequence>MKALIFLATGFEEAEFTIPYDIFKRAGIETDVVSIDENRSIRSSHQLTVVADKTASEISDDYDIVFLPGGMPGAINLQQSWLVCQRLIKMCNENKIISAICASPSAVLAPLGLLDGKKATCYPGCESLSDKKDFLSDGVVADGNIVTAKSAGWAFEFALKIVELALGKEKAEETRKAVYYLI</sequence>
<organism evidence="2 3">
    <name type="scientific">Candidatus Ornithospirochaeta avicola</name>
    <dbReference type="NCBI Taxonomy" id="2840896"/>
    <lineage>
        <taxon>Bacteria</taxon>
        <taxon>Pseudomonadati</taxon>
        <taxon>Spirochaetota</taxon>
        <taxon>Spirochaetia</taxon>
        <taxon>Spirochaetales</taxon>
        <taxon>Spirochaetaceae</taxon>
        <taxon>Spirochaetaceae incertae sedis</taxon>
        <taxon>Candidatus Ornithospirochaeta</taxon>
    </lineage>
</organism>
<dbReference type="NCBIfam" id="TIGR01383">
    <property type="entry name" value="not_thiJ"/>
    <property type="match status" value="1"/>
</dbReference>
<dbReference type="PANTHER" id="PTHR48094:SF12">
    <property type="entry name" value="PARKINSON DISEASE PROTEIN 7 HOMOLOG"/>
    <property type="match status" value="1"/>
</dbReference>